<dbReference type="GeneID" id="28996443"/>
<proteinExistence type="predicted"/>
<keyword evidence="2" id="KW-1185">Reference proteome</keyword>
<gene>
    <name evidence="1" type="ORF">PHYBLDRAFT_166942</name>
</gene>
<evidence type="ECO:0000313" key="1">
    <source>
        <dbReference type="EMBL" id="OAD75714.1"/>
    </source>
</evidence>
<dbReference type="Proteomes" id="UP000077315">
    <property type="component" value="Unassembled WGS sequence"/>
</dbReference>
<dbReference type="AlphaFoldDB" id="A0A167ND60"/>
<dbReference type="VEuPathDB" id="FungiDB:PHYBLDRAFT_166942"/>
<name>A0A167ND60_PHYB8</name>
<dbReference type="InParanoid" id="A0A167ND60"/>
<organism evidence="1 2">
    <name type="scientific">Phycomyces blakesleeanus (strain ATCC 8743b / DSM 1359 / FGSC 10004 / NBRC 33097 / NRRL 1555)</name>
    <dbReference type="NCBI Taxonomy" id="763407"/>
    <lineage>
        <taxon>Eukaryota</taxon>
        <taxon>Fungi</taxon>
        <taxon>Fungi incertae sedis</taxon>
        <taxon>Mucoromycota</taxon>
        <taxon>Mucoromycotina</taxon>
        <taxon>Mucoromycetes</taxon>
        <taxon>Mucorales</taxon>
        <taxon>Phycomycetaceae</taxon>
        <taxon>Phycomyces</taxon>
    </lineage>
</organism>
<dbReference type="EMBL" id="KV440977">
    <property type="protein sequence ID" value="OAD75714.1"/>
    <property type="molecule type" value="Genomic_DNA"/>
</dbReference>
<sequence length="135" mass="15805">MTEKFYGDSNMRLVSTPNITKQAVFSFTFVNNFTLISLDPPFFRFFVSILFSIHGNFSQANFKSSLDIEFKKISVGVYYIRANRELQHDFMNMYTKKHAEMKNCSKYPHVTMNLHTRVFRVISPVNVTIEDNPNN</sequence>
<reference evidence="2" key="1">
    <citation type="submission" date="2015-06" db="EMBL/GenBank/DDBJ databases">
        <title>Expansion of signal transduction pathways in fungi by whole-genome duplication.</title>
        <authorList>
            <consortium name="DOE Joint Genome Institute"/>
            <person name="Corrochano L.M."/>
            <person name="Kuo A."/>
            <person name="Marcet-Houben M."/>
            <person name="Polaino S."/>
            <person name="Salamov A."/>
            <person name="Villalobos J.M."/>
            <person name="Alvarez M.I."/>
            <person name="Avalos J."/>
            <person name="Benito E.P."/>
            <person name="Benoit I."/>
            <person name="Burger G."/>
            <person name="Camino L.P."/>
            <person name="Canovas D."/>
            <person name="Cerda-Olmedo E."/>
            <person name="Cheng J.-F."/>
            <person name="Dominguez A."/>
            <person name="Elias M."/>
            <person name="Eslava A.P."/>
            <person name="Glaser F."/>
            <person name="Grimwood J."/>
            <person name="Gutierrez G."/>
            <person name="Heitman J."/>
            <person name="Henrissat B."/>
            <person name="Iturriaga E.A."/>
            <person name="Lang B.F."/>
            <person name="Lavin J.L."/>
            <person name="Lee S."/>
            <person name="Li W."/>
            <person name="Lindquist E."/>
            <person name="Lopez-Garcia S."/>
            <person name="Luque E.M."/>
            <person name="Marcos A.T."/>
            <person name="Martin J."/>
            <person name="McCluskey K."/>
            <person name="Medina H.R."/>
            <person name="Miralles-Duran A."/>
            <person name="Miyazaki A."/>
            <person name="Munoz-Torres E."/>
            <person name="Oguiza J.A."/>
            <person name="Ohm R."/>
            <person name="Olmedo M."/>
            <person name="Orejas M."/>
            <person name="Ortiz-Castellanos L."/>
            <person name="Pisabarro A.G."/>
            <person name="Rodriguez-Romero J."/>
            <person name="Ruiz-Herrera J."/>
            <person name="Ruiz-Vazquez R."/>
            <person name="Sanz C."/>
            <person name="Schackwitz W."/>
            <person name="Schmutz J."/>
            <person name="Shahriari M."/>
            <person name="Shelest E."/>
            <person name="Silva-Franco F."/>
            <person name="Soanes D."/>
            <person name="Syed K."/>
            <person name="Tagua V.G."/>
            <person name="Talbot N.J."/>
            <person name="Thon M."/>
            <person name="De vries R.P."/>
            <person name="Wiebenga A."/>
            <person name="Yadav J.S."/>
            <person name="Braun E.L."/>
            <person name="Baker S."/>
            <person name="Garre V."/>
            <person name="Horwitz B."/>
            <person name="Torres-Martinez S."/>
            <person name="Idnurm A."/>
            <person name="Herrera-Estrella A."/>
            <person name="Gabaldon T."/>
            <person name="Grigoriev I.V."/>
        </authorList>
    </citation>
    <scope>NUCLEOTIDE SEQUENCE [LARGE SCALE GENOMIC DNA]</scope>
    <source>
        <strain evidence="2">NRRL 1555(-)</strain>
    </source>
</reference>
<evidence type="ECO:0000313" key="2">
    <source>
        <dbReference type="Proteomes" id="UP000077315"/>
    </source>
</evidence>
<dbReference type="RefSeq" id="XP_018293754.1">
    <property type="nucleotide sequence ID" value="XM_018435537.1"/>
</dbReference>
<accession>A0A167ND60</accession>
<protein>
    <submittedName>
        <fullName evidence="1">Uncharacterized protein</fullName>
    </submittedName>
</protein>